<protein>
    <recommendedName>
        <fullName evidence="3">asparagine synthase (glutamine-hydrolyzing)</fullName>
        <ecNumber evidence="3">6.3.5.4</ecNumber>
    </recommendedName>
</protein>
<evidence type="ECO:0000313" key="10">
    <source>
        <dbReference type="EMBL" id="UQZ85679.1"/>
    </source>
</evidence>
<evidence type="ECO:0000313" key="11">
    <source>
        <dbReference type="Proteomes" id="UP001057134"/>
    </source>
</evidence>
<feature type="domain" description="Glutamine amidotransferase type-2" evidence="9">
    <location>
        <begin position="2"/>
        <end position="217"/>
    </location>
</feature>
<evidence type="ECO:0000256" key="7">
    <source>
        <dbReference type="ARBA" id="ARBA00022962"/>
    </source>
</evidence>
<evidence type="ECO:0000256" key="6">
    <source>
        <dbReference type="ARBA" id="ARBA00022888"/>
    </source>
</evidence>
<dbReference type="InterPro" id="IPR033738">
    <property type="entry name" value="AsnB_N"/>
</dbReference>
<dbReference type="InterPro" id="IPR029055">
    <property type="entry name" value="Ntn_hydrolases_N"/>
</dbReference>
<dbReference type="PANTHER" id="PTHR43284:SF1">
    <property type="entry name" value="ASPARAGINE SYNTHETASE"/>
    <property type="match status" value="1"/>
</dbReference>
<comment type="similarity">
    <text evidence="2">Belongs to the asparagine synthetase family.</text>
</comment>
<keyword evidence="6" id="KW-0061">Asparagine biosynthesis</keyword>
<keyword evidence="5" id="KW-0067">ATP-binding</keyword>
<evidence type="ECO:0000256" key="2">
    <source>
        <dbReference type="ARBA" id="ARBA00005752"/>
    </source>
</evidence>
<dbReference type="Pfam" id="PF13537">
    <property type="entry name" value="GATase_7"/>
    <property type="match status" value="1"/>
</dbReference>
<dbReference type="EC" id="6.3.5.4" evidence="3"/>
<evidence type="ECO:0000256" key="4">
    <source>
        <dbReference type="ARBA" id="ARBA00022741"/>
    </source>
</evidence>
<dbReference type="InterPro" id="IPR001962">
    <property type="entry name" value="Asn_synthase"/>
</dbReference>
<dbReference type="PROSITE" id="PS51278">
    <property type="entry name" value="GATASE_TYPE_2"/>
    <property type="match status" value="1"/>
</dbReference>
<comment type="catalytic activity">
    <reaction evidence="8">
        <text>L-aspartate + L-glutamine + ATP + H2O = L-asparagine + L-glutamate + AMP + diphosphate + H(+)</text>
        <dbReference type="Rhea" id="RHEA:12228"/>
        <dbReference type="ChEBI" id="CHEBI:15377"/>
        <dbReference type="ChEBI" id="CHEBI:15378"/>
        <dbReference type="ChEBI" id="CHEBI:29985"/>
        <dbReference type="ChEBI" id="CHEBI:29991"/>
        <dbReference type="ChEBI" id="CHEBI:30616"/>
        <dbReference type="ChEBI" id="CHEBI:33019"/>
        <dbReference type="ChEBI" id="CHEBI:58048"/>
        <dbReference type="ChEBI" id="CHEBI:58359"/>
        <dbReference type="ChEBI" id="CHEBI:456215"/>
        <dbReference type="EC" id="6.3.5.4"/>
    </reaction>
</comment>
<organism evidence="10 11">
    <name type="scientific">Paenibacillus konkukensis</name>
    <dbReference type="NCBI Taxonomy" id="2020716"/>
    <lineage>
        <taxon>Bacteria</taxon>
        <taxon>Bacillati</taxon>
        <taxon>Bacillota</taxon>
        <taxon>Bacilli</taxon>
        <taxon>Bacillales</taxon>
        <taxon>Paenibacillaceae</taxon>
        <taxon>Paenibacillus</taxon>
    </lineage>
</organism>
<evidence type="ECO:0000259" key="9">
    <source>
        <dbReference type="PROSITE" id="PS51278"/>
    </source>
</evidence>
<keyword evidence="11" id="KW-1185">Reference proteome</keyword>
<evidence type="ECO:0000256" key="3">
    <source>
        <dbReference type="ARBA" id="ARBA00012737"/>
    </source>
</evidence>
<comment type="pathway">
    <text evidence="1">Amino-acid biosynthesis; L-asparagine biosynthesis; L-asparagine from L-aspartate (L-Gln route): step 1/1.</text>
</comment>
<dbReference type="InterPro" id="IPR006426">
    <property type="entry name" value="Asn_synth_AEB"/>
</dbReference>
<evidence type="ECO:0000256" key="1">
    <source>
        <dbReference type="ARBA" id="ARBA00005187"/>
    </source>
</evidence>
<keyword evidence="4" id="KW-0547">Nucleotide-binding</keyword>
<sequence length="646" mass="74453">MSAIAGIYHLDNEPVLAEHGRTMMRELEKYPADAIRTWNSGAVFLGCHVQHITPEAVYEQLPYYDADRQIVIAADAILDNRPELVRLLEVDYERRRKITDSELILLAYERWGQEAPQHLIGDFAFMLWDAKARQLFGARDFSGSRTLYYCRSGMRFAFCTVIGPLLSLPRMKAELNESWLAEYLAISGMIDVVDTAATVYKDIEQLPPAHSITVTSSGARLSRYCTLTPGKPLRLKSDGEYVEAFQAVFGEAVTSRLRTHRQVGAQLSGGLDSGSIAGFAAGALRKENKPLHTFSYVPSGDFHDYTSKRYMANERPFIEATVRHVGNIRDHYLDFEGRNSFLEVEDFLDLMEMPYKFFENSFWLKGIFEKARDEQVGVLLNGGRGNLSISWGSANEYYAILLKRLKWVKLFKELDQYSTKTGGSRYRRLPLIARTAFPFIDRMVPQADAYPFPPLIHPEFARRTGVFKKLQRFDIDESGWYGGIDAYEMRKRHFEELFHWNASNTLAAKLSLRYGLWKRDPTNDLRVIRFCLSVPEEQYVQGGMDRALIRRATENVLPDQVRLNQKVRGVQGADWVHRMIPHWNAFREELHRLCADERMRQILNVPAIEKALHKLREGVRPEHAIDPDYKVLMRSLIVYRFISRLT</sequence>
<dbReference type="CDD" id="cd00712">
    <property type="entry name" value="AsnB"/>
    <property type="match status" value="1"/>
</dbReference>
<dbReference type="InterPro" id="IPR051786">
    <property type="entry name" value="ASN_synthetase/amidase"/>
</dbReference>
<keyword evidence="7" id="KW-0315">Glutamine amidotransferase</keyword>
<dbReference type="PIRSF" id="PIRSF001589">
    <property type="entry name" value="Asn_synthetase_glu-h"/>
    <property type="match status" value="1"/>
</dbReference>
<gene>
    <name evidence="10" type="primary">asnO_1</name>
    <name evidence="10" type="ORF">SK3146_04968</name>
</gene>
<reference evidence="10" key="1">
    <citation type="submission" date="2018-02" db="EMBL/GenBank/DDBJ databases">
        <authorList>
            <person name="Kim S.-K."/>
            <person name="Jung H.-I."/>
            <person name="Lee S.-W."/>
        </authorList>
    </citation>
    <scope>NUCLEOTIDE SEQUENCE</scope>
    <source>
        <strain evidence="10">SK3146</strain>
    </source>
</reference>
<dbReference type="GO" id="GO:0004066">
    <property type="term" value="F:asparagine synthase (glutamine-hydrolyzing) activity"/>
    <property type="evidence" value="ECO:0007669"/>
    <property type="project" value="UniProtKB-EC"/>
</dbReference>
<keyword evidence="10" id="KW-0436">Ligase</keyword>
<dbReference type="SUPFAM" id="SSF56235">
    <property type="entry name" value="N-terminal nucleophile aminohydrolases (Ntn hydrolases)"/>
    <property type="match status" value="1"/>
</dbReference>
<name>A0ABY4RWD7_9BACL</name>
<reference evidence="10" key="2">
    <citation type="journal article" date="2021" name="J Anim Sci Technol">
        <title>Complete genome sequence of Paenibacillus konkukensis sp. nov. SK3146 as a potential probiotic strain.</title>
        <authorList>
            <person name="Jung H.I."/>
            <person name="Park S."/>
            <person name="Niu K.M."/>
            <person name="Lee S.W."/>
            <person name="Kothari D."/>
            <person name="Yi K.J."/>
            <person name="Kim S.K."/>
        </authorList>
    </citation>
    <scope>NUCLEOTIDE SEQUENCE</scope>
    <source>
        <strain evidence="10">SK3146</strain>
    </source>
</reference>
<dbReference type="SUPFAM" id="SSF52402">
    <property type="entry name" value="Adenine nucleotide alpha hydrolases-like"/>
    <property type="match status" value="1"/>
</dbReference>
<evidence type="ECO:0000256" key="8">
    <source>
        <dbReference type="ARBA" id="ARBA00048741"/>
    </source>
</evidence>
<dbReference type="EMBL" id="CP027059">
    <property type="protein sequence ID" value="UQZ85679.1"/>
    <property type="molecule type" value="Genomic_DNA"/>
</dbReference>
<dbReference type="InterPro" id="IPR014729">
    <property type="entry name" value="Rossmann-like_a/b/a_fold"/>
</dbReference>
<dbReference type="Proteomes" id="UP001057134">
    <property type="component" value="Chromosome"/>
</dbReference>
<dbReference type="PANTHER" id="PTHR43284">
    <property type="entry name" value="ASPARAGINE SYNTHETASE (GLUTAMINE-HYDROLYZING)"/>
    <property type="match status" value="1"/>
</dbReference>
<dbReference type="Pfam" id="PF00733">
    <property type="entry name" value="Asn_synthase"/>
    <property type="match status" value="1"/>
</dbReference>
<proteinExistence type="inferred from homology"/>
<dbReference type="RefSeq" id="WP_249861286.1">
    <property type="nucleotide sequence ID" value="NZ_CP027059.1"/>
</dbReference>
<dbReference type="Gene3D" id="3.40.50.620">
    <property type="entry name" value="HUPs"/>
    <property type="match status" value="2"/>
</dbReference>
<dbReference type="Gene3D" id="3.60.20.10">
    <property type="entry name" value="Glutamine Phosphoribosylpyrophosphate, subunit 1, domain 1"/>
    <property type="match status" value="1"/>
</dbReference>
<accession>A0ABY4RWD7</accession>
<evidence type="ECO:0000256" key="5">
    <source>
        <dbReference type="ARBA" id="ARBA00022840"/>
    </source>
</evidence>
<dbReference type="InterPro" id="IPR017932">
    <property type="entry name" value="GATase_2_dom"/>
</dbReference>
<keyword evidence="6" id="KW-0028">Amino-acid biosynthesis</keyword>